<dbReference type="AlphaFoldDB" id="A0A7Z0IKU2"/>
<dbReference type="EMBL" id="JACBZS010000001">
    <property type="protein sequence ID" value="NYI70807.1"/>
    <property type="molecule type" value="Genomic_DNA"/>
</dbReference>
<sequence>MALLARLQHHGAATPLLDVSLDPMVGLYMAVVEPNGVHVETDGALFAIRRPAVDVADFDSRTFREIYEEGVQCGKVAFYSAPDVSDRLRIQRGHFLLGPVGEGSTARVTVPLTVENTTVQNTWLASRMNARGRKGPVPRATTDIGVFRVVGKFKTELKAWLEARSGLTDDFVYPTSWHQPHLDRFARAHSRTAPWV</sequence>
<proteinExistence type="predicted"/>
<accession>A0A7Z0IKU2</accession>
<dbReference type="InterPro" id="IPR014966">
    <property type="entry name" value="FRG-dom"/>
</dbReference>
<name>A0A7Z0IKU2_9ACTN</name>
<comment type="caution">
    <text evidence="2">The sequence shown here is derived from an EMBL/GenBank/DDBJ whole genome shotgun (WGS) entry which is preliminary data.</text>
</comment>
<dbReference type="Pfam" id="PF08867">
    <property type="entry name" value="FRG"/>
    <property type="match status" value="1"/>
</dbReference>
<feature type="domain" description="FRG" evidence="1">
    <location>
        <begin position="3"/>
        <end position="35"/>
    </location>
</feature>
<evidence type="ECO:0000313" key="2">
    <source>
        <dbReference type="EMBL" id="NYI70807.1"/>
    </source>
</evidence>
<protein>
    <recommendedName>
        <fullName evidence="1">FRG domain-containing protein</fullName>
    </recommendedName>
</protein>
<reference evidence="2 3" key="1">
    <citation type="submission" date="2020-07" db="EMBL/GenBank/DDBJ databases">
        <title>Sequencing the genomes of 1000 actinobacteria strains.</title>
        <authorList>
            <person name="Klenk H.-P."/>
        </authorList>
    </citation>
    <scope>NUCLEOTIDE SEQUENCE [LARGE SCALE GENOMIC DNA]</scope>
    <source>
        <strain evidence="2 3">DSM 103164</strain>
    </source>
</reference>
<evidence type="ECO:0000259" key="1">
    <source>
        <dbReference type="Pfam" id="PF08867"/>
    </source>
</evidence>
<evidence type="ECO:0000313" key="3">
    <source>
        <dbReference type="Proteomes" id="UP000527616"/>
    </source>
</evidence>
<gene>
    <name evidence="2" type="ORF">GGQ54_001367</name>
</gene>
<organism evidence="2 3">
    <name type="scientific">Naumannella cuiyingiana</name>
    <dbReference type="NCBI Taxonomy" id="1347891"/>
    <lineage>
        <taxon>Bacteria</taxon>
        <taxon>Bacillati</taxon>
        <taxon>Actinomycetota</taxon>
        <taxon>Actinomycetes</taxon>
        <taxon>Propionibacteriales</taxon>
        <taxon>Propionibacteriaceae</taxon>
        <taxon>Naumannella</taxon>
    </lineage>
</organism>
<keyword evidence="3" id="KW-1185">Reference proteome</keyword>
<dbReference type="Proteomes" id="UP000527616">
    <property type="component" value="Unassembled WGS sequence"/>
</dbReference>